<evidence type="ECO:0000313" key="3">
    <source>
        <dbReference type="Proteomes" id="UP001501153"/>
    </source>
</evidence>
<reference evidence="3" key="1">
    <citation type="journal article" date="2019" name="Int. J. Syst. Evol. Microbiol.">
        <title>The Global Catalogue of Microorganisms (GCM) 10K type strain sequencing project: providing services to taxonomists for standard genome sequencing and annotation.</title>
        <authorList>
            <consortium name="The Broad Institute Genomics Platform"/>
            <consortium name="The Broad Institute Genome Sequencing Center for Infectious Disease"/>
            <person name="Wu L."/>
            <person name="Ma J."/>
        </authorList>
    </citation>
    <scope>NUCLEOTIDE SEQUENCE [LARGE SCALE GENOMIC DNA]</scope>
    <source>
        <strain evidence="3">JCM 17923</strain>
    </source>
</reference>
<comment type="caution">
    <text evidence="2">The sequence shown here is derived from an EMBL/GenBank/DDBJ whole genome shotgun (WGS) entry which is preliminary data.</text>
</comment>
<dbReference type="EMBL" id="BAABGZ010000018">
    <property type="protein sequence ID" value="GAA4355568.1"/>
    <property type="molecule type" value="Genomic_DNA"/>
</dbReference>
<evidence type="ECO:0008006" key="4">
    <source>
        <dbReference type="Google" id="ProtNLM"/>
    </source>
</evidence>
<accession>A0ABP8IC80</accession>
<organism evidence="2 3">
    <name type="scientific">Hymenobacter saemangeumensis</name>
    <dbReference type="NCBI Taxonomy" id="1084522"/>
    <lineage>
        <taxon>Bacteria</taxon>
        <taxon>Pseudomonadati</taxon>
        <taxon>Bacteroidota</taxon>
        <taxon>Cytophagia</taxon>
        <taxon>Cytophagales</taxon>
        <taxon>Hymenobacteraceae</taxon>
        <taxon>Hymenobacter</taxon>
    </lineage>
</organism>
<proteinExistence type="predicted"/>
<protein>
    <recommendedName>
        <fullName evidence="4">WG repeat-containing protein</fullName>
    </recommendedName>
</protein>
<keyword evidence="3" id="KW-1185">Reference proteome</keyword>
<evidence type="ECO:0000256" key="1">
    <source>
        <dbReference type="SAM" id="MobiDB-lite"/>
    </source>
</evidence>
<evidence type="ECO:0000313" key="2">
    <source>
        <dbReference type="EMBL" id="GAA4355568.1"/>
    </source>
</evidence>
<feature type="region of interest" description="Disordered" evidence="1">
    <location>
        <begin position="1"/>
        <end position="20"/>
    </location>
</feature>
<sequence length="312" mass="34750">MQAVTDSTRRLRTTYETTPGHREQARGFEGRFTFTLLDSTGGQVFRRVLQKQAFYKVGNKDVVIESEAFAPELLGYSAAFGALVFNLPFMVPDSDVGGNVLLLLDLKGQVLRICKGEAVGGPEVAVGLSSDGRALLTPDELLRPGRPPLRLDKPDADLAGAFFLSDTTLLLLYEPGKSRARKLPDGSYAYGRDPSPQQLRAPNAFVRHTVSGRELARFRYRGFYEELGFSIPWHFLRATATGYLLDERQGLYVLPRAAPAQVALVRFAQMSAVGRKAKPTEAHFELYGENGHFAFYIDTINPRSIRYQKLRD</sequence>
<gene>
    <name evidence="2" type="ORF">GCM10023185_18510</name>
</gene>
<dbReference type="Proteomes" id="UP001501153">
    <property type="component" value="Unassembled WGS sequence"/>
</dbReference>
<name>A0ABP8IC80_9BACT</name>